<dbReference type="GO" id="GO:0005524">
    <property type="term" value="F:ATP binding"/>
    <property type="evidence" value="ECO:0007669"/>
    <property type="project" value="UniProtKB-UniRule"/>
</dbReference>
<dbReference type="KEGG" id="mig:Metig_1365"/>
<evidence type="ECO:0000259" key="12">
    <source>
        <dbReference type="PROSITE" id="PS50862"/>
    </source>
</evidence>
<evidence type="ECO:0000313" key="13">
    <source>
        <dbReference type="EMBL" id="AEF96900.1"/>
    </source>
</evidence>
<dbReference type="Pfam" id="PF01409">
    <property type="entry name" value="tRNA-synt_2d"/>
    <property type="match status" value="1"/>
</dbReference>
<comment type="catalytic activity">
    <reaction evidence="11">
        <text>tRNA(Phe) + L-phenylalanine + ATP = L-phenylalanyl-tRNA(Phe) + AMP + diphosphate + H(+)</text>
        <dbReference type="Rhea" id="RHEA:19413"/>
        <dbReference type="Rhea" id="RHEA-COMP:9668"/>
        <dbReference type="Rhea" id="RHEA-COMP:9699"/>
        <dbReference type="ChEBI" id="CHEBI:15378"/>
        <dbReference type="ChEBI" id="CHEBI:30616"/>
        <dbReference type="ChEBI" id="CHEBI:33019"/>
        <dbReference type="ChEBI" id="CHEBI:58095"/>
        <dbReference type="ChEBI" id="CHEBI:78442"/>
        <dbReference type="ChEBI" id="CHEBI:78531"/>
        <dbReference type="ChEBI" id="CHEBI:456215"/>
        <dbReference type="EC" id="6.1.1.20"/>
    </reaction>
</comment>
<feature type="binding site" evidence="11">
    <location>
        <position position="419"/>
    </location>
    <ligand>
        <name>L-phenylalanine</name>
        <dbReference type="ChEBI" id="CHEBI:58095"/>
    </ligand>
</feature>
<feature type="binding site" evidence="11">
    <location>
        <position position="444"/>
    </location>
    <ligand>
        <name>L-phenylalanine</name>
        <dbReference type="ChEBI" id="CHEBI:58095"/>
    </ligand>
</feature>
<reference evidence="13 14" key="1">
    <citation type="submission" date="2011-05" db="EMBL/GenBank/DDBJ databases">
        <title>Complete sequence of Methanotorris igneus Kol 5.</title>
        <authorList>
            <consortium name="US DOE Joint Genome Institute"/>
            <person name="Lucas S."/>
            <person name="Han J."/>
            <person name="Lapidus A."/>
            <person name="Cheng J.-F."/>
            <person name="Goodwin L."/>
            <person name="Pitluck S."/>
            <person name="Peters L."/>
            <person name="Mikhailova N."/>
            <person name="Chertkov O."/>
            <person name="Han C."/>
            <person name="Tapia R."/>
            <person name="Land M."/>
            <person name="Hauser L."/>
            <person name="Kyrpides N."/>
            <person name="Ivanova N."/>
            <person name="Pagani I."/>
            <person name="Sieprawska-Lupa M."/>
            <person name="Whitman W."/>
            <person name="Woyke T."/>
        </authorList>
    </citation>
    <scope>NUCLEOTIDE SEQUENCE [LARGE SCALE GENOMIC DNA]</scope>
    <source>
        <strain evidence="14">DSM 5666 / JCM 11834 / Kol 5</strain>
    </source>
</reference>
<dbReference type="SUPFAM" id="SSF55681">
    <property type="entry name" value="Class II aaRS and biotin synthetases"/>
    <property type="match status" value="1"/>
</dbReference>
<dbReference type="Proteomes" id="UP000009227">
    <property type="component" value="Chromosome"/>
</dbReference>
<dbReference type="InterPro" id="IPR004529">
    <property type="entry name" value="Phe-tRNA-synth_IIc_asu"/>
</dbReference>
<dbReference type="HOGENOM" id="CLU_025086_2_2_2"/>
<dbReference type="EC" id="6.1.1.20" evidence="11"/>
<feature type="domain" description="Aminoacyl-transfer RNA synthetases class-II family profile" evidence="12">
    <location>
        <begin position="233"/>
        <end position="492"/>
    </location>
</feature>
<dbReference type="Gene3D" id="1.10.10.2320">
    <property type="match status" value="1"/>
</dbReference>
<gene>
    <name evidence="11" type="primary">pheS</name>
    <name evidence="13" type="ordered locus">Metig_1365</name>
</gene>
<name>F6BF30_METIK</name>
<keyword evidence="3 11" id="KW-0963">Cytoplasm</keyword>
<proteinExistence type="inferred from homology"/>
<dbReference type="GO" id="GO:0000287">
    <property type="term" value="F:magnesium ion binding"/>
    <property type="evidence" value="ECO:0007669"/>
    <property type="project" value="UniProtKB-UniRule"/>
</dbReference>
<protein>
    <recommendedName>
        <fullName evidence="11">Phenylalanine--tRNA ligase alpha subunit</fullName>
        <ecNumber evidence="11">6.1.1.20</ecNumber>
    </recommendedName>
    <alternativeName>
        <fullName evidence="11">Phenylalanyl-tRNA synthetase alpha subunit</fullName>
        <shortName evidence="11">PheRS</shortName>
    </alternativeName>
</protein>
<dbReference type="PANTHER" id="PTHR11538:SF40">
    <property type="entry name" value="PHENYLALANINE--TRNA LIGASE ALPHA SUBUNIT"/>
    <property type="match status" value="1"/>
</dbReference>
<dbReference type="InterPro" id="IPR022917">
    <property type="entry name" value="Phe_tRNA_ligase_alpha_bac/arc"/>
</dbReference>
<dbReference type="InterPro" id="IPR006195">
    <property type="entry name" value="aa-tRNA-synth_II"/>
</dbReference>
<evidence type="ECO:0000256" key="2">
    <source>
        <dbReference type="ARBA" id="ARBA00006703"/>
    </source>
</evidence>
<evidence type="ECO:0000256" key="11">
    <source>
        <dbReference type="HAMAP-Rule" id="MF_00282"/>
    </source>
</evidence>
<keyword evidence="9 11" id="KW-0648">Protein biosynthesis</keyword>
<evidence type="ECO:0000256" key="8">
    <source>
        <dbReference type="ARBA" id="ARBA00022842"/>
    </source>
</evidence>
<comment type="caution">
    <text evidence="11">Lacks conserved residue(s) required for the propagation of feature annotation.</text>
</comment>
<dbReference type="STRING" id="880724.Metig_1365"/>
<dbReference type="Gene3D" id="3.30.930.10">
    <property type="entry name" value="Bira Bifunctional Protein, Domain 2"/>
    <property type="match status" value="1"/>
</dbReference>
<comment type="subunit">
    <text evidence="11">Tetramer of two alpha and two beta subunits.</text>
</comment>
<keyword evidence="4 11" id="KW-0436">Ligase</keyword>
<comment type="cofactor">
    <cofactor evidence="11">
        <name>Mg(2+)</name>
        <dbReference type="ChEBI" id="CHEBI:18420"/>
    </cofactor>
    <text evidence="11">Binds 2 magnesium ions per tetramer.</text>
</comment>
<comment type="subcellular location">
    <subcellularLocation>
        <location evidence="1 11">Cytoplasm</location>
    </subcellularLocation>
</comment>
<dbReference type="GO" id="GO:0004826">
    <property type="term" value="F:phenylalanine-tRNA ligase activity"/>
    <property type="evidence" value="ECO:0007669"/>
    <property type="project" value="UniProtKB-UniRule"/>
</dbReference>
<keyword evidence="5 11" id="KW-0479">Metal-binding</keyword>
<dbReference type="GO" id="GO:0005737">
    <property type="term" value="C:cytoplasm"/>
    <property type="evidence" value="ECO:0007669"/>
    <property type="project" value="UniProtKB-SubCell"/>
</dbReference>
<dbReference type="GO" id="GO:0000049">
    <property type="term" value="F:tRNA binding"/>
    <property type="evidence" value="ECO:0007669"/>
    <property type="project" value="InterPro"/>
</dbReference>
<dbReference type="Gene3D" id="1.10.10.2330">
    <property type="match status" value="1"/>
</dbReference>
<dbReference type="Gene3D" id="3.30.1370.240">
    <property type="match status" value="1"/>
</dbReference>
<keyword evidence="8 11" id="KW-0460">Magnesium</keyword>
<keyword evidence="10 11" id="KW-0030">Aminoacyl-tRNA synthetase</keyword>
<evidence type="ECO:0000256" key="4">
    <source>
        <dbReference type="ARBA" id="ARBA00022598"/>
    </source>
</evidence>
<dbReference type="PROSITE" id="PS50862">
    <property type="entry name" value="AA_TRNA_LIGASE_II"/>
    <property type="match status" value="1"/>
</dbReference>
<evidence type="ECO:0000256" key="7">
    <source>
        <dbReference type="ARBA" id="ARBA00022840"/>
    </source>
</evidence>
<feature type="binding site" evidence="11">
    <location>
        <position position="421"/>
    </location>
    <ligand>
        <name>Mg(2+)</name>
        <dbReference type="ChEBI" id="CHEBI:18420"/>
        <note>ligand shared with heterodimeric partner</note>
    </ligand>
</feature>
<dbReference type="GO" id="GO:0006432">
    <property type="term" value="P:phenylalanyl-tRNA aminoacylation"/>
    <property type="evidence" value="ECO:0007669"/>
    <property type="project" value="UniProtKB-UniRule"/>
</dbReference>
<dbReference type="EMBL" id="CP002737">
    <property type="protein sequence ID" value="AEF96900.1"/>
    <property type="molecule type" value="Genomic_DNA"/>
</dbReference>
<dbReference type="NCBIfam" id="NF003210">
    <property type="entry name" value="PRK04172.1"/>
    <property type="match status" value="1"/>
</dbReference>
<sequence>MDEKRLLKVFQETRKEIMDVDELSKHIEKEKIMRTALWLSGKELVDIIENKESIAILTEEGKKVLEKGLPERRIAKYLKENDLTSIPIKDLKNILDKDEINAALGNLKKKGIAKIEKGNIIFESLDYEDEEEILLAKLKENPHLSLYNEKERKIIENLKKRGFIKIDEKVERKIKLTEKGKEYIKNPIEIKEEITQLTREDIIGGRWREAYIRPYDVKIPVEEVYPAKMHPLTRIIREVKEVLISMGFKEIKSPIVETEFWNFDVLFEPQDHPAREMQDTFFLKYPTEGDVPEDLLKKVKSIHEDGTIDGVKVSEGWKYKFDENVSRRTVLRTHTTASSIRYLASLSEEEKEKPHKVFCIDRVFRNEAIDYKHLPEFYQCEGIIMDDNVTFDNLVGILKEFLNRLGFEKVRFRPAYFPFTEPSLEAEVYLEGKGWLELLGAGMFRPEVLEPLGIKKPVLAWGIGFSRLAMLKLGLNDIRDLHKNDLDWLKRV</sequence>
<dbReference type="AlphaFoldDB" id="F6BF30"/>
<evidence type="ECO:0000256" key="1">
    <source>
        <dbReference type="ARBA" id="ARBA00004496"/>
    </source>
</evidence>
<evidence type="ECO:0000256" key="9">
    <source>
        <dbReference type="ARBA" id="ARBA00022917"/>
    </source>
</evidence>
<dbReference type="HAMAP" id="MF_00282">
    <property type="entry name" value="Phe_tRNA_synth_alpha2"/>
    <property type="match status" value="1"/>
</dbReference>
<evidence type="ECO:0000256" key="6">
    <source>
        <dbReference type="ARBA" id="ARBA00022741"/>
    </source>
</evidence>
<dbReference type="InterPro" id="IPR045864">
    <property type="entry name" value="aa-tRNA-synth_II/BPL/LPL"/>
</dbReference>
<accession>F6BF30</accession>
<dbReference type="InterPro" id="IPR002319">
    <property type="entry name" value="Phenylalanyl-tRNA_Synthase"/>
</dbReference>
<feature type="binding site" evidence="11">
    <location>
        <position position="336"/>
    </location>
    <ligand>
        <name>L-phenylalanine</name>
        <dbReference type="ChEBI" id="CHEBI:58095"/>
    </ligand>
</feature>
<dbReference type="NCBIfam" id="TIGR00468">
    <property type="entry name" value="pheS"/>
    <property type="match status" value="1"/>
</dbReference>
<organism evidence="14">
    <name type="scientific">Methanotorris igneus (strain DSM 5666 / JCM 11834 / Kol 5)</name>
    <dbReference type="NCBI Taxonomy" id="880724"/>
    <lineage>
        <taxon>Archaea</taxon>
        <taxon>Methanobacteriati</taxon>
        <taxon>Methanobacteriota</taxon>
        <taxon>Methanomada group</taxon>
        <taxon>Methanococci</taxon>
        <taxon>Methanococcales</taxon>
        <taxon>Methanocaldococcaceae</taxon>
        <taxon>Methanotorris</taxon>
    </lineage>
</organism>
<keyword evidence="6 11" id="KW-0547">Nucleotide-binding</keyword>
<dbReference type="FunFam" id="3.30.930.10:FF:000095">
    <property type="entry name" value="Phenylalanine--tRNA ligase alpha subunit"/>
    <property type="match status" value="1"/>
</dbReference>
<evidence type="ECO:0000313" key="14">
    <source>
        <dbReference type="Proteomes" id="UP000009227"/>
    </source>
</evidence>
<dbReference type="PANTHER" id="PTHR11538">
    <property type="entry name" value="PHENYLALANYL-TRNA SYNTHETASE"/>
    <property type="match status" value="1"/>
</dbReference>
<keyword evidence="7 11" id="KW-0067">ATP-binding</keyword>
<evidence type="ECO:0000256" key="5">
    <source>
        <dbReference type="ARBA" id="ARBA00022723"/>
    </source>
</evidence>
<dbReference type="CDD" id="cd00496">
    <property type="entry name" value="PheRS_alpha_core"/>
    <property type="match status" value="1"/>
</dbReference>
<keyword evidence="14" id="KW-1185">Reference proteome</keyword>
<evidence type="ECO:0000256" key="3">
    <source>
        <dbReference type="ARBA" id="ARBA00022490"/>
    </source>
</evidence>
<comment type="similarity">
    <text evidence="2 11">Belongs to the class-II aminoacyl-tRNA synthetase family. Phe-tRNA synthetase alpha subunit type 2 subfamily.</text>
</comment>
<evidence type="ECO:0000256" key="10">
    <source>
        <dbReference type="ARBA" id="ARBA00023146"/>
    </source>
</evidence>